<dbReference type="SMART" id="SM00325">
    <property type="entry name" value="RhoGEF"/>
    <property type="match status" value="1"/>
</dbReference>
<accession>A0A8C3V0Z4</accession>
<dbReference type="AlphaFoldDB" id="A0A8C3V0Z4"/>
<dbReference type="Proteomes" id="UP000694563">
    <property type="component" value="Chromosome 24"/>
</dbReference>
<keyword evidence="5" id="KW-1185">Reference proteome</keyword>
<dbReference type="Pfam" id="PF19057">
    <property type="entry name" value="PH_19"/>
    <property type="match status" value="1"/>
</dbReference>
<dbReference type="FunFam" id="2.30.29.30:FF:000200">
    <property type="entry name" value="Rho guanine nucleotide exchange factor (GEF) 10-like a"/>
    <property type="match status" value="1"/>
</dbReference>
<dbReference type="Pfam" id="PF00621">
    <property type="entry name" value="RhoGEF"/>
    <property type="match status" value="1"/>
</dbReference>
<dbReference type="GO" id="GO:0032933">
    <property type="term" value="P:SREBP signaling pathway"/>
    <property type="evidence" value="ECO:0007669"/>
    <property type="project" value="TreeGrafter"/>
</dbReference>
<dbReference type="InterPro" id="IPR039919">
    <property type="entry name" value="ARHGEF10/ARHGEF17"/>
</dbReference>
<dbReference type="GO" id="GO:0051056">
    <property type="term" value="P:regulation of small GTPase mediated signal transduction"/>
    <property type="evidence" value="ECO:0007669"/>
    <property type="project" value="UniProtKB-ARBA"/>
</dbReference>
<protein>
    <submittedName>
        <fullName evidence="4">Rho guanine nucleotide exchange factor 10 like</fullName>
    </submittedName>
</protein>
<evidence type="ECO:0000313" key="4">
    <source>
        <dbReference type="Ensembl" id="ENSCUSP00005021468.1"/>
    </source>
</evidence>
<proteinExistence type="predicted"/>
<name>A0A8C3V0Z4_CATUS</name>
<evidence type="ECO:0000256" key="1">
    <source>
        <dbReference type="ARBA" id="ARBA00022658"/>
    </source>
</evidence>
<dbReference type="GO" id="GO:0051496">
    <property type="term" value="P:positive regulation of stress fiber assembly"/>
    <property type="evidence" value="ECO:0007669"/>
    <property type="project" value="UniProtKB-ARBA"/>
</dbReference>
<keyword evidence="2" id="KW-0175">Coiled coil</keyword>
<dbReference type="GO" id="GO:0005829">
    <property type="term" value="C:cytosol"/>
    <property type="evidence" value="ECO:0007669"/>
    <property type="project" value="TreeGrafter"/>
</dbReference>
<dbReference type="PROSITE" id="PS50010">
    <property type="entry name" value="DH_2"/>
    <property type="match status" value="1"/>
</dbReference>
<reference evidence="4" key="2">
    <citation type="submission" date="2025-08" db="UniProtKB">
        <authorList>
            <consortium name="Ensembl"/>
        </authorList>
    </citation>
    <scope>IDENTIFICATION</scope>
</reference>
<dbReference type="InterPro" id="IPR000219">
    <property type="entry name" value="DH_dom"/>
</dbReference>
<dbReference type="GO" id="GO:0030036">
    <property type="term" value="P:actin cytoskeleton organization"/>
    <property type="evidence" value="ECO:0007669"/>
    <property type="project" value="TreeGrafter"/>
</dbReference>
<dbReference type="SUPFAM" id="SSF50729">
    <property type="entry name" value="PH domain-like"/>
    <property type="match status" value="1"/>
</dbReference>
<reference evidence="4" key="3">
    <citation type="submission" date="2025-09" db="UniProtKB">
        <authorList>
            <consortium name="Ensembl"/>
        </authorList>
    </citation>
    <scope>IDENTIFICATION</scope>
</reference>
<keyword evidence="1" id="KW-0344">Guanine-nucleotide releasing factor</keyword>
<organism evidence="4 5">
    <name type="scientific">Catharus ustulatus</name>
    <name type="common">Russet-backed thrush</name>
    <name type="synonym">Hylocichla ustulatus</name>
    <dbReference type="NCBI Taxonomy" id="91951"/>
    <lineage>
        <taxon>Eukaryota</taxon>
        <taxon>Metazoa</taxon>
        <taxon>Chordata</taxon>
        <taxon>Craniata</taxon>
        <taxon>Vertebrata</taxon>
        <taxon>Euteleostomi</taxon>
        <taxon>Archelosauria</taxon>
        <taxon>Archosauria</taxon>
        <taxon>Dinosauria</taxon>
        <taxon>Saurischia</taxon>
        <taxon>Theropoda</taxon>
        <taxon>Coelurosauria</taxon>
        <taxon>Aves</taxon>
        <taxon>Neognathae</taxon>
        <taxon>Neoaves</taxon>
        <taxon>Telluraves</taxon>
        <taxon>Australaves</taxon>
        <taxon>Passeriformes</taxon>
        <taxon>Turdidae</taxon>
        <taxon>Catharus</taxon>
    </lineage>
</organism>
<evidence type="ECO:0000259" key="3">
    <source>
        <dbReference type="PROSITE" id="PS50010"/>
    </source>
</evidence>
<dbReference type="InterPro" id="IPR035899">
    <property type="entry name" value="DBL_dom_sf"/>
</dbReference>
<feature type="coiled-coil region" evidence="2">
    <location>
        <begin position="237"/>
        <end position="270"/>
    </location>
</feature>
<evidence type="ECO:0000256" key="2">
    <source>
        <dbReference type="SAM" id="Coils"/>
    </source>
</evidence>
<dbReference type="SUPFAM" id="SSF48065">
    <property type="entry name" value="DBL homology domain (DH-domain)"/>
    <property type="match status" value="1"/>
</dbReference>
<reference evidence="4" key="1">
    <citation type="submission" date="2020-10" db="EMBL/GenBank/DDBJ databases">
        <title>Catharus ustulatus (Swainson's thrush) genome, bCatUst1, primary haplotype v2.</title>
        <authorList>
            <person name="Delmore K."/>
            <person name="Vafadar M."/>
            <person name="Formenti G."/>
            <person name="Chow W."/>
            <person name="Pelan S."/>
            <person name="Howe K."/>
            <person name="Rhie A."/>
            <person name="Mountcastle J."/>
            <person name="Haase B."/>
            <person name="Fedrigo O."/>
            <person name="Jarvis E.D."/>
        </authorList>
    </citation>
    <scope>NUCLEOTIDE SEQUENCE [LARGE SCALE GENOMIC DNA]</scope>
</reference>
<dbReference type="PANTHER" id="PTHR12877:SF16">
    <property type="entry name" value="RHO GUANINE NUCLEOTIDE EXCHANGE FACTOR 10-LIKE PROTEIN"/>
    <property type="match status" value="1"/>
</dbReference>
<dbReference type="Ensembl" id="ENSCUST00005022246.1">
    <property type="protein sequence ID" value="ENSCUSP00005021468.1"/>
    <property type="gene ID" value="ENSCUSG00005013656.1"/>
</dbReference>
<sequence>MRAARSGTKDGLERTRMAVLRKVTFLQRRDSPGDSEEEDTGFLEVTVSDLRHPPPELGPAPQGLSPQQVLRRHILGSIVQSERSYVDSLKRILQDYRKPLLEMEPKVLSARKCQVVFFRLKEILQCHSMFQIALASRVAEWDSNEKIGDLFVASFSKSMVLDVYSDYVNNFTTAMSLIKKACLTKPAFLDFLKKRQMASADRVTLYGLMVKPIQRFPQFILLLQDMLKNTPRGHADRLALQLALTELETLAEKLNEQKRVADQLAEMQQLSKSISDRSSLNKVLGSGQRQLLLCETLTETVYGDRGQLLKSKERKVFLLSDLLVCANVNFRGQLEISNLVPLGPKYVLKWSSALPQVQVVEVGQDSGDKDGAATAATAATAGHRRHDKVYLGPPRLFQELQDLQKDLAVVEQITLLVSTLHGTYQNLNMAVAQDWCLALQRMMKVKEEEIHSANKCRLRLLLPGKPDKSGRPISVMVVFITPSPLSKISWVNRLHLAKIGLRDENQPGWLCPDEDRKSRAPFWCPILCCHIPAFSSKALDLQVRSAPTSCLLGVIWVLHPLSLCIHDFWEQNHKSHSRGAGKSRN</sequence>
<dbReference type="PANTHER" id="PTHR12877">
    <property type="entry name" value="RHO GUANINE NUCLEOTIDE EXCHANGE FACTOR"/>
    <property type="match status" value="1"/>
</dbReference>
<feature type="domain" description="DH" evidence="3">
    <location>
        <begin position="70"/>
        <end position="257"/>
    </location>
</feature>
<evidence type="ECO:0000313" key="5">
    <source>
        <dbReference type="Proteomes" id="UP000694563"/>
    </source>
</evidence>
<dbReference type="Gene3D" id="1.20.900.10">
    <property type="entry name" value="Dbl homology (DH) domain"/>
    <property type="match status" value="1"/>
</dbReference>
<dbReference type="GO" id="GO:0005085">
    <property type="term" value="F:guanyl-nucleotide exchange factor activity"/>
    <property type="evidence" value="ECO:0007669"/>
    <property type="project" value="UniProtKB-KW"/>
</dbReference>
<dbReference type="CDD" id="cd00160">
    <property type="entry name" value="RhoGEF"/>
    <property type="match status" value="1"/>
</dbReference>
<dbReference type="FunFam" id="1.20.900.10:FF:000003">
    <property type="entry name" value="Rho guanine nucleotide exchange factor 10 like"/>
    <property type="match status" value="1"/>
</dbReference>